<dbReference type="InterPro" id="IPR052340">
    <property type="entry name" value="RNase_Y/CdgJ"/>
</dbReference>
<dbReference type="EMBL" id="QZKU01000042">
    <property type="protein sequence ID" value="RJP23849.1"/>
    <property type="molecule type" value="Genomic_DNA"/>
</dbReference>
<comment type="caution">
    <text evidence="2">The sequence shown here is derived from an EMBL/GenBank/DDBJ whole genome shotgun (WGS) entry which is preliminary data.</text>
</comment>
<accession>A0A3A4NYA4</accession>
<dbReference type="Pfam" id="PF08668">
    <property type="entry name" value="HDOD"/>
    <property type="match status" value="1"/>
</dbReference>
<dbReference type="AlphaFoldDB" id="A0A3A4NYA4"/>
<dbReference type="InterPro" id="IPR003607">
    <property type="entry name" value="HD/PDEase_dom"/>
</dbReference>
<sequence length="290" mass="32169">MMQEELPEQLIENIVTLPTIPVVLAQLNSAIANADSSAADIAKIISHDPSTATKVLRLANSAYYGLRNKVTTINHAVTMLGFNIIRNLVTTATVFDTPYDSDMCGLFDREKFWQHSLATGYCSQILAREALHLDRRSDDFFICGLLHDLGKIIFGQYLQAQFQEALEVSRDEAIPLFEAEKKVIGCTHTDVGGLLAKRWNLSQDIISALTYHHLPLKASEKVQNYTIVTHVSDYLVRKKQIGAGGGSDPGIDQAAWETLRLDKKAVPEILVEVHNLMNQEGLELRKPGTA</sequence>
<evidence type="ECO:0000313" key="3">
    <source>
        <dbReference type="Proteomes" id="UP000265882"/>
    </source>
</evidence>
<evidence type="ECO:0000313" key="2">
    <source>
        <dbReference type="EMBL" id="RJP23849.1"/>
    </source>
</evidence>
<dbReference type="PANTHER" id="PTHR33525">
    <property type="match status" value="1"/>
</dbReference>
<protein>
    <submittedName>
        <fullName evidence="2">HDOD domain-containing protein</fullName>
    </submittedName>
</protein>
<gene>
    <name evidence="2" type="ORF">C4520_05250</name>
</gene>
<proteinExistence type="predicted"/>
<feature type="domain" description="HDOD" evidence="1">
    <location>
        <begin position="17"/>
        <end position="215"/>
    </location>
</feature>
<dbReference type="CDD" id="cd00077">
    <property type="entry name" value="HDc"/>
    <property type="match status" value="1"/>
</dbReference>
<dbReference type="InterPro" id="IPR013976">
    <property type="entry name" value="HDOD"/>
</dbReference>
<dbReference type="PROSITE" id="PS51833">
    <property type="entry name" value="HDOD"/>
    <property type="match status" value="1"/>
</dbReference>
<dbReference type="Gene3D" id="1.10.3210.10">
    <property type="entry name" value="Hypothetical protein af1432"/>
    <property type="match status" value="1"/>
</dbReference>
<dbReference type="Proteomes" id="UP000265882">
    <property type="component" value="Unassembled WGS sequence"/>
</dbReference>
<evidence type="ECO:0000259" key="1">
    <source>
        <dbReference type="PROSITE" id="PS51833"/>
    </source>
</evidence>
<name>A0A3A4NYA4_ABYX5</name>
<organism evidence="2 3">
    <name type="scientific">Abyssobacteria bacterium (strain SURF_5)</name>
    <dbReference type="NCBI Taxonomy" id="2093360"/>
    <lineage>
        <taxon>Bacteria</taxon>
        <taxon>Pseudomonadati</taxon>
        <taxon>Candidatus Hydrogenedentota</taxon>
        <taxon>Candidatus Abyssobacteria</taxon>
    </lineage>
</organism>
<reference evidence="2 3" key="1">
    <citation type="journal article" date="2017" name="ISME J.">
        <title>Energy and carbon metabolisms in a deep terrestrial subsurface fluid microbial community.</title>
        <authorList>
            <person name="Momper L."/>
            <person name="Jungbluth S.P."/>
            <person name="Lee M.D."/>
            <person name="Amend J.P."/>
        </authorList>
    </citation>
    <scope>NUCLEOTIDE SEQUENCE [LARGE SCALE GENOMIC DNA]</scope>
    <source>
        <strain evidence="2">SURF_5</strain>
    </source>
</reference>
<dbReference type="SUPFAM" id="SSF109604">
    <property type="entry name" value="HD-domain/PDEase-like"/>
    <property type="match status" value="1"/>
</dbReference>
<dbReference type="PANTHER" id="PTHR33525:SF3">
    <property type="entry name" value="RIBONUCLEASE Y"/>
    <property type="match status" value="1"/>
</dbReference>